<dbReference type="eggNOG" id="KOG3656">
    <property type="taxonomic scope" value="Eukaryota"/>
</dbReference>
<evidence type="ECO:0000256" key="2">
    <source>
        <dbReference type="ARBA" id="ARBA00022475"/>
    </source>
</evidence>
<evidence type="ECO:0000256" key="3">
    <source>
        <dbReference type="ARBA" id="ARBA00022692"/>
    </source>
</evidence>
<evidence type="ECO:0000256" key="1">
    <source>
        <dbReference type="ARBA" id="ARBA00004651"/>
    </source>
</evidence>
<feature type="non-terminal residue" evidence="10">
    <location>
        <position position="124"/>
    </location>
</feature>
<dbReference type="GO" id="GO:0004930">
    <property type="term" value="F:G protein-coupled receptor activity"/>
    <property type="evidence" value="ECO:0000318"/>
    <property type="project" value="GO_Central"/>
</dbReference>
<dbReference type="HOGENOM" id="CLU_009579_29_8_1"/>
<feature type="domain" description="G-protein coupled receptors family 1 profile" evidence="9">
    <location>
        <begin position="10"/>
        <end position="124"/>
    </location>
</feature>
<dbReference type="STRING" id="45351.A7RX51"/>
<organism evidence="10 11">
    <name type="scientific">Nematostella vectensis</name>
    <name type="common">Starlet sea anemone</name>
    <dbReference type="NCBI Taxonomy" id="45351"/>
    <lineage>
        <taxon>Eukaryota</taxon>
        <taxon>Metazoa</taxon>
        <taxon>Cnidaria</taxon>
        <taxon>Anthozoa</taxon>
        <taxon>Hexacorallia</taxon>
        <taxon>Actiniaria</taxon>
        <taxon>Edwardsiidae</taxon>
        <taxon>Nematostella</taxon>
    </lineage>
</organism>
<name>A7RX51_NEMVE</name>
<keyword evidence="11" id="KW-1185">Reference proteome</keyword>
<comment type="subcellular location">
    <subcellularLocation>
        <location evidence="1">Cell membrane</location>
        <topology evidence="1">Multi-pass membrane protein</topology>
    </subcellularLocation>
</comment>
<dbReference type="InterPro" id="IPR000276">
    <property type="entry name" value="GPCR_Rhodpsn"/>
</dbReference>
<keyword evidence="4" id="KW-1133">Transmembrane helix</keyword>
<feature type="non-terminal residue" evidence="10">
    <location>
        <position position="1"/>
    </location>
</feature>
<protein>
    <recommendedName>
        <fullName evidence="9">G-protein coupled receptors family 1 profile domain-containing protein</fullName>
    </recommendedName>
</protein>
<dbReference type="Gene3D" id="1.20.1070.10">
    <property type="entry name" value="Rhodopsin 7-helix transmembrane proteins"/>
    <property type="match status" value="1"/>
</dbReference>
<dbReference type="InterPro" id="IPR050569">
    <property type="entry name" value="TAAR"/>
</dbReference>
<evidence type="ECO:0000256" key="7">
    <source>
        <dbReference type="ARBA" id="ARBA00023170"/>
    </source>
</evidence>
<evidence type="ECO:0000256" key="8">
    <source>
        <dbReference type="ARBA" id="ARBA00023224"/>
    </source>
</evidence>
<accession>A7RX51</accession>
<dbReference type="InParanoid" id="A7RX51"/>
<dbReference type="AlphaFoldDB" id="A7RX51"/>
<evidence type="ECO:0000313" key="10">
    <source>
        <dbReference type="EMBL" id="EDO43901.1"/>
    </source>
</evidence>
<dbReference type="GO" id="GO:0005886">
    <property type="term" value="C:plasma membrane"/>
    <property type="evidence" value="ECO:0000318"/>
    <property type="project" value="GO_Central"/>
</dbReference>
<dbReference type="InterPro" id="IPR017452">
    <property type="entry name" value="GPCR_Rhodpsn_7TM"/>
</dbReference>
<evidence type="ECO:0000256" key="4">
    <source>
        <dbReference type="ARBA" id="ARBA00022989"/>
    </source>
</evidence>
<keyword evidence="7" id="KW-0675">Receptor</keyword>
<proteinExistence type="predicted"/>
<keyword evidence="2" id="KW-1003">Cell membrane</keyword>
<dbReference type="PRINTS" id="PR00237">
    <property type="entry name" value="GPCRRHODOPSN"/>
</dbReference>
<gene>
    <name evidence="10" type="ORF">NEMVEDRAFT_v1g65521</name>
</gene>
<dbReference type="OMA" id="APNAFIC"/>
<dbReference type="Pfam" id="PF00001">
    <property type="entry name" value="7tm_1"/>
    <property type="match status" value="1"/>
</dbReference>
<dbReference type="SUPFAM" id="SSF81321">
    <property type="entry name" value="Family A G protein-coupled receptor-like"/>
    <property type="match status" value="1"/>
</dbReference>
<evidence type="ECO:0000256" key="5">
    <source>
        <dbReference type="ARBA" id="ARBA00023040"/>
    </source>
</evidence>
<evidence type="ECO:0000256" key="6">
    <source>
        <dbReference type="ARBA" id="ARBA00023136"/>
    </source>
</evidence>
<dbReference type="PhylomeDB" id="A7RX51"/>
<evidence type="ECO:0000313" key="11">
    <source>
        <dbReference type="Proteomes" id="UP000001593"/>
    </source>
</evidence>
<dbReference type="PROSITE" id="PS50262">
    <property type="entry name" value="G_PROTEIN_RECEP_F1_2"/>
    <property type="match status" value="1"/>
</dbReference>
<keyword evidence="5" id="KW-0297">G-protein coupled receptor</keyword>
<reference evidence="10 11" key="1">
    <citation type="journal article" date="2007" name="Science">
        <title>Sea anemone genome reveals ancestral eumetazoan gene repertoire and genomic organization.</title>
        <authorList>
            <person name="Putnam N.H."/>
            <person name="Srivastava M."/>
            <person name="Hellsten U."/>
            <person name="Dirks B."/>
            <person name="Chapman J."/>
            <person name="Salamov A."/>
            <person name="Terry A."/>
            <person name="Shapiro H."/>
            <person name="Lindquist E."/>
            <person name="Kapitonov V.V."/>
            <person name="Jurka J."/>
            <person name="Genikhovich G."/>
            <person name="Grigoriev I.V."/>
            <person name="Lucas S.M."/>
            <person name="Steele R.E."/>
            <person name="Finnerty J.R."/>
            <person name="Technau U."/>
            <person name="Martindale M.Q."/>
            <person name="Rokhsar D.S."/>
        </authorList>
    </citation>
    <scope>NUCLEOTIDE SEQUENCE [LARGE SCALE GENOMIC DNA]</scope>
    <source>
        <strain evidence="11">CH2 X CH6</strain>
    </source>
</reference>
<evidence type="ECO:0000259" key="9">
    <source>
        <dbReference type="PROSITE" id="PS50262"/>
    </source>
</evidence>
<dbReference type="PANTHER" id="PTHR24249">
    <property type="entry name" value="HISTAMINE RECEPTOR-RELATED G-PROTEIN COUPLED RECEPTOR"/>
    <property type="match status" value="1"/>
</dbReference>
<keyword evidence="8" id="KW-0807">Transducer</keyword>
<sequence>GAVFLASVLSNGVIIYLILTRAKLRTAPNAFICSLSVADMVLTVLITPFEFLCFRAYPGLCDVWILKLFYDMAVNASVFNLCALTLDRYLAAGSPLNYMSAMTSQKIKWIISFTWIAAILTPLP</sequence>
<dbReference type="EMBL" id="DS469549">
    <property type="protein sequence ID" value="EDO43901.1"/>
    <property type="molecule type" value="Genomic_DNA"/>
</dbReference>
<keyword evidence="6" id="KW-0472">Membrane</keyword>
<dbReference type="GO" id="GO:0007186">
    <property type="term" value="P:G protein-coupled receptor signaling pathway"/>
    <property type="evidence" value="ECO:0000318"/>
    <property type="project" value="GO_Central"/>
</dbReference>
<dbReference type="PANTHER" id="PTHR24249:SF372">
    <property type="entry name" value="G-PROTEIN COUPLED RECEPTORS FAMILY 1 PROFILE DOMAIN-CONTAINING PROTEIN"/>
    <property type="match status" value="1"/>
</dbReference>
<dbReference type="Proteomes" id="UP000001593">
    <property type="component" value="Unassembled WGS sequence"/>
</dbReference>
<keyword evidence="3" id="KW-0812">Transmembrane</keyword>